<dbReference type="SUPFAM" id="SSF46689">
    <property type="entry name" value="Homeodomain-like"/>
    <property type="match status" value="1"/>
</dbReference>
<evidence type="ECO:0000256" key="5">
    <source>
        <dbReference type="SAM" id="MobiDB-lite"/>
    </source>
</evidence>
<keyword evidence="1" id="KW-0805">Transcription regulation</keyword>
<dbReference type="Proteomes" id="UP000250080">
    <property type="component" value="Chromosome I"/>
</dbReference>
<evidence type="ECO:0000256" key="4">
    <source>
        <dbReference type="PROSITE-ProRule" id="PRU00335"/>
    </source>
</evidence>
<evidence type="ECO:0000259" key="6">
    <source>
        <dbReference type="PROSITE" id="PS50977"/>
    </source>
</evidence>
<evidence type="ECO:0000256" key="1">
    <source>
        <dbReference type="ARBA" id="ARBA00023015"/>
    </source>
</evidence>
<feature type="DNA-binding region" description="H-T-H motif" evidence="4">
    <location>
        <begin position="32"/>
        <end position="51"/>
    </location>
</feature>
<keyword evidence="3" id="KW-0804">Transcription</keyword>
<dbReference type="GO" id="GO:0003700">
    <property type="term" value="F:DNA-binding transcription factor activity"/>
    <property type="evidence" value="ECO:0007669"/>
    <property type="project" value="TreeGrafter"/>
</dbReference>
<evidence type="ECO:0000256" key="2">
    <source>
        <dbReference type="ARBA" id="ARBA00023125"/>
    </source>
</evidence>
<dbReference type="EMBL" id="LT576035">
    <property type="protein sequence ID" value="SBN39730.1"/>
    <property type="molecule type" value="Genomic_DNA"/>
</dbReference>
<dbReference type="PANTHER" id="PTHR30055">
    <property type="entry name" value="HTH-TYPE TRANSCRIPTIONAL REGULATOR RUTR"/>
    <property type="match status" value="1"/>
</dbReference>
<reference evidence="8 9" key="2">
    <citation type="submission" date="2016-09" db="EMBL/GenBank/DDBJ databases">
        <authorList>
            <person name="Laine KS P."/>
        </authorList>
    </citation>
    <scope>NUCLEOTIDE SEQUENCE [LARGE SCALE GENOMIC DNA]</scope>
    <source>
        <strain evidence="8">PFRJS-23</strain>
    </source>
</reference>
<dbReference type="PRINTS" id="PR00455">
    <property type="entry name" value="HTHTETR"/>
</dbReference>
<dbReference type="PANTHER" id="PTHR30055:SF234">
    <property type="entry name" value="HTH-TYPE TRANSCRIPTIONAL REGULATOR BETI"/>
    <property type="match status" value="1"/>
</dbReference>
<evidence type="ECO:0000313" key="9">
    <source>
        <dbReference type="Proteomes" id="UP000250080"/>
    </source>
</evidence>
<reference evidence="7" key="1">
    <citation type="submission" date="2016-05" db="EMBL/GenBank/DDBJ databases">
        <authorList>
            <person name="Lavstsen T."/>
            <person name="Jespersen J.S."/>
        </authorList>
    </citation>
    <scope>NUCLEOTIDE SEQUENCE</scope>
    <source>
        <strain evidence="7">PFRJS10</strain>
    </source>
</reference>
<dbReference type="InterPro" id="IPR009057">
    <property type="entry name" value="Homeodomain-like_sf"/>
</dbReference>
<name>A0A2C8AQL1_9ACTN</name>
<dbReference type="InterPro" id="IPR001647">
    <property type="entry name" value="HTH_TetR"/>
</dbReference>
<feature type="region of interest" description="Disordered" evidence="5">
    <location>
        <begin position="122"/>
        <end position="165"/>
    </location>
</feature>
<keyword evidence="2 4" id="KW-0238">DNA-binding</keyword>
<feature type="domain" description="HTH tetR-type" evidence="6">
    <location>
        <begin position="10"/>
        <end position="69"/>
    </location>
</feature>
<evidence type="ECO:0000313" key="8">
    <source>
        <dbReference type="EMBL" id="SCQ82021.1"/>
    </source>
</evidence>
<dbReference type="Pfam" id="PF00440">
    <property type="entry name" value="TetR_N"/>
    <property type="match status" value="1"/>
</dbReference>
<proteinExistence type="predicted"/>
<dbReference type="InterPro" id="IPR050109">
    <property type="entry name" value="HTH-type_TetR-like_transc_reg"/>
</dbReference>
<accession>A0A2C8AQL1</accession>
<dbReference type="PROSITE" id="PS50977">
    <property type="entry name" value="HTH_TETR_2"/>
    <property type="match status" value="1"/>
</dbReference>
<dbReference type="RefSeq" id="WP_013160134.1">
    <property type="nucleotide sequence ID" value="NZ_CCYP01000073.1"/>
</dbReference>
<dbReference type="EMBL" id="LT618793">
    <property type="protein sequence ID" value="SCQ82021.1"/>
    <property type="molecule type" value="Genomic_DNA"/>
</dbReference>
<dbReference type="GO" id="GO:0000976">
    <property type="term" value="F:transcription cis-regulatory region binding"/>
    <property type="evidence" value="ECO:0007669"/>
    <property type="project" value="TreeGrafter"/>
</dbReference>
<evidence type="ECO:0000256" key="3">
    <source>
        <dbReference type="ARBA" id="ARBA00023163"/>
    </source>
</evidence>
<dbReference type="Gene3D" id="1.10.357.10">
    <property type="entry name" value="Tetracycline Repressor, domain 2"/>
    <property type="match status" value="1"/>
</dbReference>
<protein>
    <submittedName>
        <fullName evidence="7">Transcription regulator</fullName>
    </submittedName>
</protein>
<sequence>MTRAAPLPAEQRRESIIAAARPLLLAHGDAFTTKQVARAAGVAEGTIFRVFSSKQDLLNAVVADVLDPTPLIKALDEMTPDADLDERVHHIIELLHRSMSDVRAFFAAIHAIPAHGKLFRGSTLSNPKNPDPHHPDACDDAGSASPAHPPVAPDEQMRAKQQQTDLASQAAVERALSPFADQLSVDLATAAGFLRSVTFATIHPFLMNGAPPMTPDQLSALLLHGLKKES</sequence>
<dbReference type="AlphaFoldDB" id="A0A2C8AQL1"/>
<organism evidence="7">
    <name type="scientific">Propionibacterium freudenreichii</name>
    <dbReference type="NCBI Taxonomy" id="1744"/>
    <lineage>
        <taxon>Bacteria</taxon>
        <taxon>Bacillati</taxon>
        <taxon>Actinomycetota</taxon>
        <taxon>Actinomycetes</taxon>
        <taxon>Propionibacteriales</taxon>
        <taxon>Propionibacteriaceae</taxon>
        <taxon>Propionibacterium</taxon>
    </lineage>
</organism>
<gene>
    <name evidence="7" type="ORF">PFR_JS10_2087</name>
    <name evidence="8" type="ORF">PFR_JS23_2098</name>
</gene>
<evidence type="ECO:0000313" key="7">
    <source>
        <dbReference type="EMBL" id="SBN39730.1"/>
    </source>
</evidence>